<name>A0A7S0PCG5_CAFRO</name>
<evidence type="ECO:0000313" key="1">
    <source>
        <dbReference type="EMBL" id="CAD8562280.1"/>
    </source>
</evidence>
<organism evidence="1">
    <name type="scientific">Cafeteria roenbergensis</name>
    <name type="common">Marine flagellate</name>
    <dbReference type="NCBI Taxonomy" id="33653"/>
    <lineage>
        <taxon>Eukaryota</taxon>
        <taxon>Sar</taxon>
        <taxon>Stramenopiles</taxon>
        <taxon>Bigyra</taxon>
        <taxon>Opalozoa</taxon>
        <taxon>Bicosoecida</taxon>
        <taxon>Cafeteriaceae</taxon>
        <taxon>Cafeteria</taxon>
    </lineage>
</organism>
<dbReference type="EMBL" id="HBET01009770">
    <property type="protein sequence ID" value="CAD8562280.1"/>
    <property type="molecule type" value="Transcribed_RNA"/>
</dbReference>
<dbReference type="SUPFAM" id="SSF48452">
    <property type="entry name" value="TPR-like"/>
    <property type="match status" value="1"/>
</dbReference>
<sequence length="578" mass="59573">MAALAAESTRAAKLGALLSRRRARELNDAGRVFLESGLPAKAERCFGAAVAECDGFAPAWHNFGVATLLLANQAKHEGVGDHTVLRGRALRYFLAALRLRPGFAAAAANASALQLQAQQPEAACETAAHGLLPSASGRPREPVAGDRRGGVLDELVRVLHADALAIARRCVGDEDALRAVSNLATALRMAGRHAAAVSLWRSMLGMAPCGPGTPAVGPESAADRPPVAGAPIPSSRAPARDARPAHVVFVCARWGDKYGPQYLSALARGLGRSGFDWGARPTAPLAAGLPGDAGSATSGTRVRASLVCMTDDVGAALEAASAGESVLSAALSFADLDAAEAACGSVGAARSAEESGPGGTGRGASWPGWWNKARLLGAGASRCLRAAAGVADGQDAVAVFLDLDVVITGCILPVVRRCMDLLEEGSDLVALGTEGMLCEARADGVNSSVMAWILDSNSGRRRSPHAAALDCLSGERCRVAMAVVHRFDHWLEIVFPLPAGDLLASGAAAVSEPSCLRMGRLSCEHGNLVGDFSTLAGASTPARLPPVVVFPLDPKPHRLLELSRSGDELAGRLARQWA</sequence>
<dbReference type="AlphaFoldDB" id="A0A7S0PCG5"/>
<dbReference type="Gene3D" id="1.25.40.10">
    <property type="entry name" value="Tetratricopeptide repeat domain"/>
    <property type="match status" value="1"/>
</dbReference>
<accession>A0A7S0PCG5</accession>
<proteinExistence type="predicted"/>
<protein>
    <submittedName>
        <fullName evidence="1">Uncharacterized protein</fullName>
    </submittedName>
</protein>
<dbReference type="InterPro" id="IPR011990">
    <property type="entry name" value="TPR-like_helical_dom_sf"/>
</dbReference>
<gene>
    <name evidence="1" type="ORF">CROE0942_LOCUS6657</name>
</gene>
<reference evidence="1" key="1">
    <citation type="submission" date="2021-01" db="EMBL/GenBank/DDBJ databases">
        <authorList>
            <person name="Corre E."/>
            <person name="Pelletier E."/>
            <person name="Niang G."/>
            <person name="Scheremetjew M."/>
            <person name="Finn R."/>
            <person name="Kale V."/>
            <person name="Holt S."/>
            <person name="Cochrane G."/>
            <person name="Meng A."/>
            <person name="Brown T."/>
            <person name="Cohen L."/>
        </authorList>
    </citation>
    <scope>NUCLEOTIDE SEQUENCE</scope>
    <source>
        <strain evidence="1">E4-10</strain>
    </source>
</reference>